<evidence type="ECO:0000313" key="1">
    <source>
        <dbReference type="EMBL" id="KAF3530994.1"/>
    </source>
</evidence>
<reference evidence="1 2" key="1">
    <citation type="journal article" date="2020" name="BMC Genomics">
        <title>Intraspecific diversification of the crop wild relative Brassica cretica Lam. using demographic model selection.</title>
        <authorList>
            <person name="Kioukis A."/>
            <person name="Michalopoulou V.A."/>
            <person name="Briers L."/>
            <person name="Pirintsos S."/>
            <person name="Studholme D.J."/>
            <person name="Pavlidis P."/>
            <person name="Sarris P.F."/>
        </authorList>
    </citation>
    <scope>NUCLEOTIDE SEQUENCE [LARGE SCALE GENOMIC DNA]</scope>
    <source>
        <strain evidence="2">cv. PFS-1207/04</strain>
    </source>
</reference>
<dbReference type="EMBL" id="QGKV02001507">
    <property type="protein sequence ID" value="KAF3530994.1"/>
    <property type="molecule type" value="Genomic_DNA"/>
</dbReference>
<organism evidence="1 2">
    <name type="scientific">Brassica cretica</name>
    <name type="common">Mustard</name>
    <dbReference type="NCBI Taxonomy" id="69181"/>
    <lineage>
        <taxon>Eukaryota</taxon>
        <taxon>Viridiplantae</taxon>
        <taxon>Streptophyta</taxon>
        <taxon>Embryophyta</taxon>
        <taxon>Tracheophyta</taxon>
        <taxon>Spermatophyta</taxon>
        <taxon>Magnoliopsida</taxon>
        <taxon>eudicotyledons</taxon>
        <taxon>Gunneridae</taxon>
        <taxon>Pentapetalae</taxon>
        <taxon>rosids</taxon>
        <taxon>malvids</taxon>
        <taxon>Brassicales</taxon>
        <taxon>Brassicaceae</taxon>
        <taxon>Brassiceae</taxon>
        <taxon>Brassica</taxon>
    </lineage>
</organism>
<name>A0ABQ7BEG7_BRACR</name>
<proteinExistence type="predicted"/>
<keyword evidence="2" id="KW-1185">Reference proteome</keyword>
<protein>
    <recommendedName>
        <fullName evidence="3">RNase H type-1 domain-containing protein</fullName>
    </recommendedName>
</protein>
<comment type="caution">
    <text evidence="1">The sequence shown here is derived from an EMBL/GenBank/DDBJ whole genome shotgun (WGS) entry which is preliminary data.</text>
</comment>
<evidence type="ECO:0000313" key="2">
    <source>
        <dbReference type="Proteomes" id="UP000266723"/>
    </source>
</evidence>
<accession>A0ABQ7BEG7</accession>
<evidence type="ECO:0008006" key="3">
    <source>
        <dbReference type="Google" id="ProtNLM"/>
    </source>
</evidence>
<sequence>MCWSLLDCKEPSDFRAKDSIPGRYVAWDKASDKAGLAWIFRNWVTSMDHHGSHAQDHLSSALMAEALVVRSSLQSAALRDISKINSENQTLIRVINIET</sequence>
<dbReference type="Proteomes" id="UP000266723">
    <property type="component" value="Unassembled WGS sequence"/>
</dbReference>
<gene>
    <name evidence="1" type="ORF">DY000_02040979</name>
</gene>